<feature type="active site" description="Proton donor/acceptor" evidence="9">
    <location>
        <position position="146"/>
    </location>
</feature>
<protein>
    <recommendedName>
        <fullName evidence="3 9">GDP-L-fucose synthase</fullName>
        <ecNumber evidence="3 9">1.1.1.271</ecNumber>
    </recommendedName>
    <alternativeName>
        <fullName evidence="9">GDP-4-keto-6-deoxy-D-mannose-3,5-epimerase-4-reductase</fullName>
    </alternativeName>
</protein>
<comment type="pathway">
    <text evidence="1 9">Nucleotide-sugar biosynthesis; GDP-L-fucose biosynthesis via de novo pathway; GDP-L-fucose from GDP-alpha-D-mannose: step 2/2.</text>
</comment>
<comment type="similarity">
    <text evidence="2 9">Belongs to the NAD(P)-dependent epimerase/dehydratase family. Fucose synthase subfamily.</text>
</comment>
<dbReference type="RefSeq" id="WP_030535941.1">
    <property type="nucleotide sequence ID" value="NZ_AP018733.1"/>
</dbReference>
<evidence type="ECO:0000256" key="6">
    <source>
        <dbReference type="ARBA" id="ARBA00023235"/>
    </source>
</evidence>
<evidence type="ECO:0000256" key="2">
    <source>
        <dbReference type="ARBA" id="ARBA00005959"/>
    </source>
</evidence>
<keyword evidence="7 9" id="KW-0511">Multifunctional enzyme</keyword>
<evidence type="ECO:0000256" key="4">
    <source>
        <dbReference type="ARBA" id="ARBA00022857"/>
    </source>
</evidence>
<feature type="domain" description="NAD-dependent epimerase/dehydratase" evidence="10">
    <location>
        <begin position="17"/>
        <end position="247"/>
    </location>
</feature>
<dbReference type="PANTHER" id="PTHR43238">
    <property type="entry name" value="GDP-L-FUCOSE SYNTHASE"/>
    <property type="match status" value="1"/>
</dbReference>
<feature type="binding site" evidence="9">
    <location>
        <begin position="20"/>
        <end position="26"/>
    </location>
    <ligand>
        <name>NADP(+)</name>
        <dbReference type="ChEBI" id="CHEBI:58349"/>
    </ligand>
</feature>
<dbReference type="CDD" id="cd05239">
    <property type="entry name" value="GDP_FS_SDR_e"/>
    <property type="match status" value="1"/>
</dbReference>
<feature type="site" description="Important for catalytic activity" evidence="9">
    <location>
        <position position="119"/>
    </location>
</feature>
<comment type="function">
    <text evidence="9">Catalyzes the two-step NADP-dependent conversion of GDP-4-dehydro-6-deoxy-D-mannose to GDP-fucose, involving an epimerase and a reductase reaction.</text>
</comment>
<feature type="binding site" evidence="9">
    <location>
        <position position="219"/>
    </location>
    <ligand>
        <name>substrate</name>
    </ligand>
</feature>
<organism evidence="11 12">
    <name type="scientific">Rhodococcus erythropolis</name>
    <name type="common">Arthrobacter picolinophilus</name>
    <dbReference type="NCBI Taxonomy" id="1833"/>
    <lineage>
        <taxon>Bacteria</taxon>
        <taxon>Bacillati</taxon>
        <taxon>Actinomycetota</taxon>
        <taxon>Actinomycetes</taxon>
        <taxon>Mycobacteriales</taxon>
        <taxon>Nocardiaceae</taxon>
        <taxon>Rhodococcus</taxon>
        <taxon>Rhodococcus erythropolis group</taxon>
    </lineage>
</organism>
<keyword evidence="5 9" id="KW-0560">Oxidoreductase</keyword>
<feature type="binding site" evidence="9">
    <location>
        <begin position="173"/>
        <end position="176"/>
    </location>
    <ligand>
        <name>NADP(+)</name>
        <dbReference type="ChEBI" id="CHEBI:58349"/>
    </ligand>
</feature>
<dbReference type="AlphaFoldDB" id="A0A6G9CP90"/>
<proteinExistence type="inferred from homology"/>
<dbReference type="GO" id="GO:0016853">
    <property type="term" value="F:isomerase activity"/>
    <property type="evidence" value="ECO:0007669"/>
    <property type="project" value="UniProtKB-KW"/>
</dbReference>
<dbReference type="GO" id="GO:0042351">
    <property type="term" value="P:'de novo' GDP-L-fucose biosynthetic process"/>
    <property type="evidence" value="ECO:0007669"/>
    <property type="project" value="UniProtKB-UniRule"/>
</dbReference>
<evidence type="ECO:0000256" key="7">
    <source>
        <dbReference type="ARBA" id="ARBA00023268"/>
    </source>
</evidence>
<dbReference type="GO" id="GO:0050577">
    <property type="term" value="F:GDP-L-fucose synthase activity"/>
    <property type="evidence" value="ECO:0007669"/>
    <property type="project" value="UniProtKB-UniRule"/>
</dbReference>
<comment type="catalytic activity">
    <reaction evidence="8 9">
        <text>GDP-beta-L-fucose + NADP(+) = GDP-4-dehydro-alpha-D-rhamnose + NADPH + H(+)</text>
        <dbReference type="Rhea" id="RHEA:18885"/>
        <dbReference type="ChEBI" id="CHEBI:15378"/>
        <dbReference type="ChEBI" id="CHEBI:57273"/>
        <dbReference type="ChEBI" id="CHEBI:57783"/>
        <dbReference type="ChEBI" id="CHEBI:57964"/>
        <dbReference type="ChEBI" id="CHEBI:58349"/>
        <dbReference type="EC" id="1.1.1.271"/>
    </reaction>
</comment>
<dbReference type="UniPathway" id="UPA00128">
    <property type="reaction ID" value="UER00191"/>
</dbReference>
<evidence type="ECO:0000313" key="11">
    <source>
        <dbReference type="EMBL" id="QIP38708.1"/>
    </source>
</evidence>
<evidence type="ECO:0000256" key="9">
    <source>
        <dbReference type="HAMAP-Rule" id="MF_00956"/>
    </source>
</evidence>
<evidence type="ECO:0000256" key="1">
    <source>
        <dbReference type="ARBA" id="ARBA00004883"/>
    </source>
</evidence>
<feature type="binding site" evidence="9">
    <location>
        <position position="279"/>
    </location>
    <ligand>
        <name>substrate</name>
    </ligand>
</feature>
<name>A0A6G9CP90_RHOER</name>
<dbReference type="Gene3D" id="3.90.25.10">
    <property type="entry name" value="UDP-galactose 4-epimerase, domain 1"/>
    <property type="match status" value="1"/>
</dbReference>
<sequence length="322" mass="35124">MSDSFAARPLDRGAPFYVAGHRGLVGSSVWRKLESAGFSRLLGQTSAELDLRDREAVFDFFAREKPTNVILAAAKVGGIAANSTFLVDFLSENLRIQVNVLDAALAHGVERLLFLGSSCIYPKLAPQPIKEEYLLTGHLEPTNDAYAIAKIAGILHVQAARRQHGRSWISAMPTNLYGPGDNFSPRGSHVLPALVRRYDEAQSSAAPLVVNWGSGNPRREFLHVDDLASACLHLLDNYDGASHVNVGTGEDHTIREIASMVADAVGYTGETQWDTSKPDGTMQKLLDVSMIRELGWRPTIGLREGIASTVSWYRDNIGAVRT</sequence>
<feature type="site" description="Important for catalytic activity" evidence="9">
    <location>
        <position position="117"/>
    </location>
</feature>
<feature type="binding site" evidence="9">
    <location>
        <position position="189"/>
    </location>
    <ligand>
        <name>NADP(+)</name>
        <dbReference type="ChEBI" id="CHEBI:58349"/>
    </ligand>
</feature>
<dbReference type="HAMAP" id="MF_00956">
    <property type="entry name" value="GDP_fucose_synth"/>
    <property type="match status" value="1"/>
</dbReference>
<evidence type="ECO:0000313" key="12">
    <source>
        <dbReference type="Proteomes" id="UP000502345"/>
    </source>
</evidence>
<dbReference type="SUPFAM" id="SSF51735">
    <property type="entry name" value="NAD(P)-binding Rossmann-fold domains"/>
    <property type="match status" value="1"/>
</dbReference>
<dbReference type="Proteomes" id="UP000502345">
    <property type="component" value="Chromosome"/>
</dbReference>
<dbReference type="FunFam" id="3.40.50.720:FF:000101">
    <property type="entry name" value="GDP-L-fucose synthase"/>
    <property type="match status" value="1"/>
</dbReference>
<dbReference type="EMBL" id="CP050124">
    <property type="protein sequence ID" value="QIP38708.1"/>
    <property type="molecule type" value="Genomic_DNA"/>
</dbReference>
<dbReference type="GO" id="GO:0070401">
    <property type="term" value="F:NADP+ binding"/>
    <property type="evidence" value="ECO:0007669"/>
    <property type="project" value="UniProtKB-UniRule"/>
</dbReference>
<accession>A0A6G9CP90</accession>
<dbReference type="InterPro" id="IPR028614">
    <property type="entry name" value="GDP_fucose/colitose_synth"/>
</dbReference>
<keyword evidence="6 9" id="KW-0413">Isomerase</keyword>
<gene>
    <name evidence="9" type="primary">fcl</name>
    <name evidence="11" type="ORF">G9444_1464</name>
</gene>
<dbReference type="Gene3D" id="3.40.50.720">
    <property type="entry name" value="NAD(P)-binding Rossmann-like Domain"/>
    <property type="match status" value="1"/>
</dbReference>
<feature type="binding site" evidence="9">
    <location>
        <position position="212"/>
    </location>
    <ligand>
        <name>substrate</name>
    </ligand>
</feature>
<dbReference type="InterPro" id="IPR001509">
    <property type="entry name" value="Epimerase_deHydtase"/>
</dbReference>
<dbReference type="Pfam" id="PF01370">
    <property type="entry name" value="Epimerase"/>
    <property type="match status" value="1"/>
</dbReference>
<evidence type="ECO:0000259" key="10">
    <source>
        <dbReference type="Pfam" id="PF01370"/>
    </source>
</evidence>
<dbReference type="InterPro" id="IPR036291">
    <property type="entry name" value="NAD(P)-bd_dom_sf"/>
</dbReference>
<reference evidence="11 12" key="1">
    <citation type="submission" date="2020-03" db="EMBL/GenBank/DDBJ databases">
        <title>Screen low temperature-resistant strains for efficient degradation of petroleum hydrocarbons under the low temperature.</title>
        <authorList>
            <person name="Wang Y."/>
            <person name="Chen J."/>
        </authorList>
    </citation>
    <scope>NUCLEOTIDE SEQUENCE [LARGE SCALE GENOMIC DNA]</scope>
    <source>
        <strain evidence="11 12">KB1</strain>
    </source>
</reference>
<evidence type="ECO:0000256" key="3">
    <source>
        <dbReference type="ARBA" id="ARBA00012371"/>
    </source>
</evidence>
<feature type="binding site" evidence="9">
    <location>
        <position position="197"/>
    </location>
    <ligand>
        <name>substrate</name>
    </ligand>
</feature>
<evidence type="ECO:0000256" key="8">
    <source>
        <dbReference type="ARBA" id="ARBA00051935"/>
    </source>
</evidence>
<dbReference type="PANTHER" id="PTHR43238:SF1">
    <property type="entry name" value="GDP-L-FUCOSE SYNTHASE"/>
    <property type="match status" value="1"/>
</dbReference>
<dbReference type="EC" id="1.1.1.271" evidence="3 9"/>
<keyword evidence="4 9" id="KW-0521">NADP</keyword>
<evidence type="ECO:0000256" key="5">
    <source>
        <dbReference type="ARBA" id="ARBA00023002"/>
    </source>
</evidence>
<feature type="binding site" evidence="9">
    <location>
        <begin position="115"/>
        <end position="118"/>
    </location>
    <ligand>
        <name>NADP(+)</name>
        <dbReference type="ChEBI" id="CHEBI:58349"/>
    </ligand>
</feature>
<feature type="binding site" evidence="9">
    <location>
        <position position="150"/>
    </location>
    <ligand>
        <name>NADP(+)</name>
        <dbReference type="ChEBI" id="CHEBI:58349"/>
    </ligand>
</feature>